<proteinExistence type="predicted"/>
<sequence>MTLDQKVQQALQWWFYREFLKLFLESEQIRDDLLQESFKIRRNLDLLAINNQHLSGTKIQAYIQEIDKFHHSLVQLSDRLCPISIQDSLPLSIEYLLEPLINSYPYLDFQINMPNYWRLEEPKCSWIIIRVLEELLKITLPESEIIPPIYIHITLKQIGSIGLLAVKISYPDISTLIFYSHLPELEYLYDSFKFLISGKCSYFHKNLISIWHFYW</sequence>
<name>A0A1Z4V2B7_9CYAN</name>
<reference evidence="1 2" key="1">
    <citation type="submission" date="2017-06" db="EMBL/GenBank/DDBJ databases">
        <title>Genome sequencing of cyanobaciteial culture collection at National Institute for Environmental Studies (NIES).</title>
        <authorList>
            <person name="Hirose Y."/>
            <person name="Shimura Y."/>
            <person name="Fujisawa T."/>
            <person name="Nakamura Y."/>
            <person name="Kawachi M."/>
        </authorList>
    </citation>
    <scope>NUCLEOTIDE SEQUENCE [LARGE SCALE GENOMIC DNA]</scope>
    <source>
        <strain evidence="1 2">NIES-806</strain>
    </source>
</reference>
<evidence type="ECO:0000313" key="2">
    <source>
        <dbReference type="Proteomes" id="UP000218702"/>
    </source>
</evidence>
<dbReference type="KEGG" id="dcm:NIES806_17860"/>
<dbReference type="OrthoDB" id="421579at2"/>
<organism evidence="1 2">
    <name type="scientific">Dolichospermum compactum NIES-806</name>
    <dbReference type="NCBI Taxonomy" id="1973481"/>
    <lineage>
        <taxon>Bacteria</taxon>
        <taxon>Bacillati</taxon>
        <taxon>Cyanobacteriota</taxon>
        <taxon>Cyanophyceae</taxon>
        <taxon>Nostocales</taxon>
        <taxon>Aphanizomenonaceae</taxon>
        <taxon>Dolichospermum</taxon>
        <taxon>Dolichospermum compactum</taxon>
    </lineage>
</organism>
<accession>A0A1Z4V2B7</accession>
<dbReference type="RefSeq" id="WP_096666447.1">
    <property type="nucleotide sequence ID" value="NZ_AP018316.1"/>
</dbReference>
<keyword evidence="2" id="KW-1185">Reference proteome</keyword>
<gene>
    <name evidence="1" type="ORF">NIES806_17860</name>
</gene>
<protein>
    <submittedName>
        <fullName evidence="1">Uncharacterized protein</fullName>
    </submittedName>
</protein>
<dbReference type="Proteomes" id="UP000218702">
    <property type="component" value="Chromosome"/>
</dbReference>
<dbReference type="AlphaFoldDB" id="A0A1Z4V2B7"/>
<dbReference type="EMBL" id="AP018316">
    <property type="protein sequence ID" value="BAZ85583.1"/>
    <property type="molecule type" value="Genomic_DNA"/>
</dbReference>
<evidence type="ECO:0000313" key="1">
    <source>
        <dbReference type="EMBL" id="BAZ85583.1"/>
    </source>
</evidence>